<name>A0A6V8KEU3_9ACTN</name>
<organism evidence="5 6">
    <name type="scientific">Phytohabitans houttuyneae</name>
    <dbReference type="NCBI Taxonomy" id="1076126"/>
    <lineage>
        <taxon>Bacteria</taxon>
        <taxon>Bacillati</taxon>
        <taxon>Actinomycetota</taxon>
        <taxon>Actinomycetes</taxon>
        <taxon>Micromonosporales</taxon>
        <taxon>Micromonosporaceae</taxon>
    </lineage>
</organism>
<comment type="caution">
    <text evidence="5">The sequence shown here is derived from an EMBL/GenBank/DDBJ whole genome shotgun (WGS) entry which is preliminary data.</text>
</comment>
<proteinExistence type="predicted"/>
<accession>A0A6V8KEU3</accession>
<dbReference type="GO" id="GO:0003677">
    <property type="term" value="F:DNA binding"/>
    <property type="evidence" value="ECO:0007669"/>
    <property type="project" value="UniProtKB-KW"/>
</dbReference>
<dbReference type="SUPFAM" id="SSF88946">
    <property type="entry name" value="Sigma2 domain of RNA polymerase sigma factors"/>
    <property type="match status" value="1"/>
</dbReference>
<keyword evidence="2" id="KW-0731">Sigma factor</keyword>
<keyword evidence="3" id="KW-0238">DNA-binding</keyword>
<dbReference type="Gene3D" id="1.10.1740.10">
    <property type="match status" value="1"/>
</dbReference>
<dbReference type="Gene3D" id="1.10.10.10">
    <property type="entry name" value="Winged helix-like DNA-binding domain superfamily/Winged helix DNA-binding domain"/>
    <property type="match status" value="1"/>
</dbReference>
<dbReference type="GO" id="GO:0016987">
    <property type="term" value="F:sigma factor activity"/>
    <property type="evidence" value="ECO:0007669"/>
    <property type="project" value="UniProtKB-KW"/>
</dbReference>
<evidence type="ECO:0000313" key="5">
    <source>
        <dbReference type="EMBL" id="GFJ80868.1"/>
    </source>
</evidence>
<dbReference type="InterPro" id="IPR039425">
    <property type="entry name" value="RNA_pol_sigma-70-like"/>
</dbReference>
<dbReference type="PANTHER" id="PTHR43133">
    <property type="entry name" value="RNA POLYMERASE ECF-TYPE SIGMA FACTO"/>
    <property type="match status" value="1"/>
</dbReference>
<evidence type="ECO:0000256" key="2">
    <source>
        <dbReference type="ARBA" id="ARBA00023082"/>
    </source>
</evidence>
<dbReference type="PANTHER" id="PTHR43133:SF50">
    <property type="entry name" value="ECF RNA POLYMERASE SIGMA FACTOR SIGM"/>
    <property type="match status" value="1"/>
</dbReference>
<protein>
    <submittedName>
        <fullName evidence="5">RNA polymerase sigma24 factor</fullName>
    </submittedName>
</protein>
<keyword evidence="6" id="KW-1185">Reference proteome</keyword>
<dbReference type="EMBL" id="BLPF01000002">
    <property type="protein sequence ID" value="GFJ80868.1"/>
    <property type="molecule type" value="Genomic_DNA"/>
</dbReference>
<evidence type="ECO:0000256" key="4">
    <source>
        <dbReference type="ARBA" id="ARBA00023163"/>
    </source>
</evidence>
<dbReference type="InterPro" id="IPR013325">
    <property type="entry name" value="RNA_pol_sigma_r2"/>
</dbReference>
<sequence length="126" mass="14616">MQQDDHDGFREFVAARMASLRNLAYVTCGDWYAAEDAVANTLAKLYPRWGRLERPDLYAQTMVFRAAIDETRRPWWRRERPAGDVLPDVAQADPAESTDERLRVRGALMTVPPRQRAVLFLRYFQG</sequence>
<reference evidence="5 6" key="2">
    <citation type="submission" date="2020-03" db="EMBL/GenBank/DDBJ databases">
        <authorList>
            <person name="Ichikawa N."/>
            <person name="Kimura A."/>
            <person name="Kitahashi Y."/>
            <person name="Uohara A."/>
        </authorList>
    </citation>
    <scope>NUCLEOTIDE SEQUENCE [LARGE SCALE GENOMIC DNA]</scope>
    <source>
        <strain evidence="5 6">NBRC 108639</strain>
    </source>
</reference>
<dbReference type="GO" id="GO:0006352">
    <property type="term" value="P:DNA-templated transcription initiation"/>
    <property type="evidence" value="ECO:0007669"/>
    <property type="project" value="InterPro"/>
</dbReference>
<reference evidence="5 6" key="1">
    <citation type="submission" date="2020-03" db="EMBL/GenBank/DDBJ databases">
        <title>Whole genome shotgun sequence of Phytohabitans houttuyneae NBRC 108639.</title>
        <authorList>
            <person name="Komaki H."/>
            <person name="Tamura T."/>
        </authorList>
    </citation>
    <scope>NUCLEOTIDE SEQUENCE [LARGE SCALE GENOMIC DNA]</scope>
    <source>
        <strain evidence="5 6">NBRC 108639</strain>
    </source>
</reference>
<dbReference type="Proteomes" id="UP000482800">
    <property type="component" value="Unassembled WGS sequence"/>
</dbReference>
<dbReference type="RefSeq" id="WP_308784492.1">
    <property type="nucleotide sequence ID" value="NZ_BLPF01000002.1"/>
</dbReference>
<dbReference type="InterPro" id="IPR036388">
    <property type="entry name" value="WH-like_DNA-bd_sf"/>
</dbReference>
<keyword evidence="1" id="KW-0805">Transcription regulation</keyword>
<evidence type="ECO:0000256" key="3">
    <source>
        <dbReference type="ARBA" id="ARBA00023125"/>
    </source>
</evidence>
<evidence type="ECO:0000313" key="6">
    <source>
        <dbReference type="Proteomes" id="UP000482800"/>
    </source>
</evidence>
<evidence type="ECO:0000256" key="1">
    <source>
        <dbReference type="ARBA" id="ARBA00023015"/>
    </source>
</evidence>
<keyword evidence="4" id="KW-0804">Transcription</keyword>
<dbReference type="AlphaFoldDB" id="A0A6V8KEU3"/>
<gene>
    <name evidence="5" type="ORF">Phou_050480</name>
</gene>